<dbReference type="EMBL" id="CALNXJ010000013">
    <property type="protein sequence ID" value="CAH3113173.1"/>
    <property type="molecule type" value="Genomic_DNA"/>
</dbReference>
<dbReference type="InterPro" id="IPR036259">
    <property type="entry name" value="MFS_trans_sf"/>
</dbReference>
<keyword evidence="2 6" id="KW-1133">Transmembrane helix</keyword>
<evidence type="ECO:0000256" key="4">
    <source>
        <dbReference type="ARBA" id="ARBA00040840"/>
    </source>
</evidence>
<dbReference type="Gene3D" id="1.20.1250.20">
    <property type="entry name" value="MFS general substrate transporter like domains"/>
    <property type="match status" value="2"/>
</dbReference>
<keyword evidence="3 6" id="KW-0472">Membrane</keyword>
<sequence>MSFIHLLGLTIAQERASRNEKQTDGNRSNESRADLSRRVFITALYCGCFFSFGTTMAILGPTLIELGHLVHHGLDMMSWLFFTQAAYALLGASVAGIMLDRIKSYADQVEDLRRYFSPHCKSICAHFLYFSTFFMFGIYDFNRNLLLLCFLLLNAIFLAVIPICRTLWLLILSTAAAGFSVGILDTATNVQLIAIHGKKVSPYLQALYFSYGFGAFVSPLIAEPFLSGSPHPDLGLPAAKRGNPLPYGGMGHRSHHKLSHRPTNHMRDTFSTGSEEYKSEVQVAYWIIALAHLPVVVGLAYIVIADKWAEHKLRQAAVEAKAEKERRSSDIPDAEVQVTTKVHLDKETLKKPGLCDNPNKTQVLCITFWTSFLVFLYDGMQVKHFSIVLGSYGGYVYTYAVKSSLRMTSAQGAFLTSVFWGSLALGRLVSIPIALFFSPAVMLLVDLIGCLVSSLLMLVFRASESALWMGTSTFGLFMSNVFPTSVALAEQYFNVTGTVTCMFVVSAAIGEMIIPLIVGKVFDYVGPISFLAEGCILCFAAFGAYLAVLILGKGAASHDVSRREVLGEGKDGCEEDEEKPVGETEQDSDQLISKDKSPNR</sequence>
<proteinExistence type="predicted"/>
<dbReference type="PANTHER" id="PTHR23121">
    <property type="entry name" value="SODIUM-DEPENDENT GLUCOSE TRANSPORTER 1"/>
    <property type="match status" value="1"/>
</dbReference>
<dbReference type="Proteomes" id="UP001159428">
    <property type="component" value="Unassembled WGS sequence"/>
</dbReference>
<comment type="caution">
    <text evidence="7">The sequence shown here is derived from an EMBL/GenBank/DDBJ whole genome shotgun (WGS) entry which is preliminary data.</text>
</comment>
<organism evidence="7 8">
    <name type="scientific">Pocillopora meandrina</name>
    <dbReference type="NCBI Taxonomy" id="46732"/>
    <lineage>
        <taxon>Eukaryota</taxon>
        <taxon>Metazoa</taxon>
        <taxon>Cnidaria</taxon>
        <taxon>Anthozoa</taxon>
        <taxon>Hexacorallia</taxon>
        <taxon>Scleractinia</taxon>
        <taxon>Astrocoeniina</taxon>
        <taxon>Pocilloporidae</taxon>
        <taxon>Pocillopora</taxon>
    </lineage>
</organism>
<dbReference type="GO" id="GO:0022857">
    <property type="term" value="F:transmembrane transporter activity"/>
    <property type="evidence" value="ECO:0007669"/>
    <property type="project" value="InterPro"/>
</dbReference>
<feature type="transmembrane region" description="Helical" evidence="6">
    <location>
        <begin position="495"/>
        <end position="518"/>
    </location>
</feature>
<feature type="transmembrane region" description="Helical" evidence="6">
    <location>
        <begin position="145"/>
        <end position="164"/>
    </location>
</feature>
<keyword evidence="8" id="KW-1185">Reference proteome</keyword>
<dbReference type="Pfam" id="PF07690">
    <property type="entry name" value="MFS_1"/>
    <property type="match status" value="1"/>
</dbReference>
<feature type="region of interest" description="Disordered" evidence="5">
    <location>
        <begin position="251"/>
        <end position="270"/>
    </location>
</feature>
<dbReference type="PANTHER" id="PTHR23121:SF10">
    <property type="entry name" value="MAJOR FACILITATOR SUPERFAMILY DOMAIN-CONTAINING PROTEIN 4A"/>
    <property type="match status" value="1"/>
</dbReference>
<feature type="compositionally biased region" description="Acidic residues" evidence="5">
    <location>
        <begin position="573"/>
        <end position="588"/>
    </location>
</feature>
<feature type="transmembrane region" description="Helical" evidence="6">
    <location>
        <begin position="441"/>
        <end position="460"/>
    </location>
</feature>
<dbReference type="AlphaFoldDB" id="A0AAU9WI35"/>
<feature type="transmembrane region" description="Helical" evidence="6">
    <location>
        <begin position="413"/>
        <end position="435"/>
    </location>
</feature>
<feature type="transmembrane region" description="Helical" evidence="6">
    <location>
        <begin position="283"/>
        <end position="304"/>
    </location>
</feature>
<feature type="transmembrane region" description="Helical" evidence="6">
    <location>
        <begin position="206"/>
        <end position="226"/>
    </location>
</feature>
<evidence type="ECO:0000313" key="8">
    <source>
        <dbReference type="Proteomes" id="UP001159428"/>
    </source>
</evidence>
<feature type="compositionally biased region" description="Basic residues" evidence="5">
    <location>
        <begin position="252"/>
        <end position="264"/>
    </location>
</feature>
<dbReference type="InterPro" id="IPR011701">
    <property type="entry name" value="MFS"/>
</dbReference>
<name>A0AAU9WI35_9CNID</name>
<protein>
    <recommendedName>
        <fullName evidence="4">Major facilitator superfamily domain-containing protein 4A</fullName>
    </recommendedName>
</protein>
<gene>
    <name evidence="7" type="ORF">PMEA_00004819</name>
</gene>
<reference evidence="7 8" key="1">
    <citation type="submission" date="2022-05" db="EMBL/GenBank/DDBJ databases">
        <authorList>
            <consortium name="Genoscope - CEA"/>
            <person name="William W."/>
        </authorList>
    </citation>
    <scope>NUCLEOTIDE SEQUENCE [LARGE SCALE GENOMIC DNA]</scope>
</reference>
<dbReference type="FunFam" id="1.20.1250.20:FF:000508">
    <property type="entry name" value="Sodium-dependent glucose transporter 1"/>
    <property type="match status" value="1"/>
</dbReference>
<feature type="transmembrane region" description="Helical" evidence="6">
    <location>
        <begin position="79"/>
        <end position="99"/>
    </location>
</feature>
<feature type="region of interest" description="Disordered" evidence="5">
    <location>
        <begin position="566"/>
        <end position="600"/>
    </location>
</feature>
<evidence type="ECO:0000256" key="6">
    <source>
        <dbReference type="SAM" id="Phobius"/>
    </source>
</evidence>
<evidence type="ECO:0000256" key="3">
    <source>
        <dbReference type="ARBA" id="ARBA00023136"/>
    </source>
</evidence>
<evidence type="ECO:0000256" key="5">
    <source>
        <dbReference type="SAM" id="MobiDB-lite"/>
    </source>
</evidence>
<feature type="transmembrane region" description="Helical" evidence="6">
    <location>
        <begin position="39"/>
        <end position="59"/>
    </location>
</feature>
<evidence type="ECO:0000256" key="2">
    <source>
        <dbReference type="ARBA" id="ARBA00022989"/>
    </source>
</evidence>
<evidence type="ECO:0000313" key="7">
    <source>
        <dbReference type="EMBL" id="CAH3113173.1"/>
    </source>
</evidence>
<evidence type="ECO:0000256" key="1">
    <source>
        <dbReference type="ARBA" id="ARBA00022692"/>
    </source>
</evidence>
<feature type="transmembrane region" description="Helical" evidence="6">
    <location>
        <begin position="530"/>
        <end position="552"/>
    </location>
</feature>
<feature type="transmembrane region" description="Helical" evidence="6">
    <location>
        <begin position="467"/>
        <end position="489"/>
    </location>
</feature>
<keyword evidence="1 6" id="KW-0812">Transmembrane</keyword>
<feature type="transmembrane region" description="Helical" evidence="6">
    <location>
        <begin position="361"/>
        <end position="377"/>
    </location>
</feature>
<accession>A0AAU9WI35</accession>
<dbReference type="SUPFAM" id="SSF103473">
    <property type="entry name" value="MFS general substrate transporter"/>
    <property type="match status" value="1"/>
</dbReference>